<keyword evidence="7" id="KW-1278">Translocase</keyword>
<dbReference type="InterPro" id="IPR027417">
    <property type="entry name" value="P-loop_NTPase"/>
</dbReference>
<protein>
    <submittedName>
        <fullName evidence="12">Molybdenum ABC transporter ATP-binding protein</fullName>
    </submittedName>
</protein>
<dbReference type="InterPro" id="IPR008995">
    <property type="entry name" value="Mo/tungstate-bd_C_term_dom"/>
</dbReference>
<dbReference type="SMART" id="SM00382">
    <property type="entry name" value="AAA"/>
    <property type="match status" value="1"/>
</dbReference>
<evidence type="ECO:0000313" key="13">
    <source>
        <dbReference type="Proteomes" id="UP001430065"/>
    </source>
</evidence>
<dbReference type="InterPro" id="IPR005116">
    <property type="entry name" value="Transp-assoc_OB_typ1"/>
</dbReference>
<dbReference type="InterPro" id="IPR003439">
    <property type="entry name" value="ABC_transporter-like_ATP-bd"/>
</dbReference>
<dbReference type="PROSITE" id="PS00211">
    <property type="entry name" value="ABC_TRANSPORTER_1"/>
    <property type="match status" value="1"/>
</dbReference>
<dbReference type="InterPro" id="IPR050334">
    <property type="entry name" value="Molybdenum_import_ModC"/>
</dbReference>
<dbReference type="Gene3D" id="2.40.50.100">
    <property type="match status" value="1"/>
</dbReference>
<gene>
    <name evidence="12" type="primary">modC</name>
    <name evidence="12" type="ORF">ISP20_07630</name>
</gene>
<organism evidence="12 13">
    <name type="scientific">Dyella kyungheensis</name>
    <dbReference type="NCBI Taxonomy" id="1242174"/>
    <lineage>
        <taxon>Bacteria</taxon>
        <taxon>Pseudomonadati</taxon>
        <taxon>Pseudomonadota</taxon>
        <taxon>Gammaproteobacteria</taxon>
        <taxon>Lysobacterales</taxon>
        <taxon>Rhodanobacteraceae</taxon>
        <taxon>Dyella</taxon>
    </lineage>
</organism>
<keyword evidence="5" id="KW-0547">Nucleotide-binding</keyword>
<dbReference type="InterPro" id="IPR011868">
    <property type="entry name" value="ModC_ABC_ATP-bd"/>
</dbReference>
<keyword evidence="1" id="KW-0813">Transport</keyword>
<evidence type="ECO:0000259" key="10">
    <source>
        <dbReference type="PROSITE" id="PS50893"/>
    </source>
</evidence>
<feature type="domain" description="ABC transporter" evidence="10">
    <location>
        <begin position="34"/>
        <end position="269"/>
    </location>
</feature>
<dbReference type="PANTHER" id="PTHR43514:SF10">
    <property type="entry name" value="MOLYBDENUM IMPORT ATP-BINDING PROTEIN MODC 2"/>
    <property type="match status" value="1"/>
</dbReference>
<evidence type="ECO:0000256" key="4">
    <source>
        <dbReference type="ARBA" id="ARBA00022519"/>
    </source>
</evidence>
<evidence type="ECO:0000256" key="3">
    <source>
        <dbReference type="ARBA" id="ARBA00022505"/>
    </source>
</evidence>
<dbReference type="GO" id="GO:0005524">
    <property type="term" value="F:ATP binding"/>
    <property type="evidence" value="ECO:0007669"/>
    <property type="project" value="UniProtKB-KW"/>
</dbReference>
<reference evidence="12 13" key="1">
    <citation type="submission" date="2020-10" db="EMBL/GenBank/DDBJ databases">
        <title>Phylogeny of dyella-like bacteria.</title>
        <authorList>
            <person name="Fu J."/>
        </authorList>
    </citation>
    <scope>NUCLEOTIDE SEQUENCE [LARGE SCALE GENOMIC DNA]</scope>
    <source>
        <strain evidence="12 13">THG-B117</strain>
    </source>
</reference>
<evidence type="ECO:0000256" key="9">
    <source>
        <dbReference type="PROSITE-ProRule" id="PRU01213"/>
    </source>
</evidence>
<keyword evidence="8" id="KW-0472">Membrane</keyword>
<evidence type="ECO:0000256" key="2">
    <source>
        <dbReference type="ARBA" id="ARBA00022475"/>
    </source>
</evidence>
<dbReference type="InterPro" id="IPR003593">
    <property type="entry name" value="AAA+_ATPase"/>
</dbReference>
<dbReference type="PROSITE" id="PS50893">
    <property type="entry name" value="ABC_TRANSPORTER_2"/>
    <property type="match status" value="1"/>
</dbReference>
<sequence>MCFRCACWRSPSRHCSPCRCCVPAGRRVTEPHAGTSHGLAAKLAWRRGALAFDIDLTLPPKGVTALFGPSGAGKSSCLRALAGIERDAIGRVSFGQTAWQDSAHRLFVPPHRRRIGYVFQEPSLFTHRSVAGNLDFGYRRAGRPSHLDRDGLIDRFGVRPLLQRRVDALSGGERQRVAMVRALLSDPALLMLDEPLSALDGAARADLLECLESLHGTLQVPMIYVSHNVDEVARLADHLVLLEAGHVVAQGALQDTLARLDLPPALGEALGAVIEGRVVSYDAHDQLIELDFPGGRLWLPYRHESVGQGLRCRIGARDVVLTRLPQTGTSALNQLPCRIIAVADADHPAQVLVQLDAGGCVLLARITRRSWHALGLAPGSEAWAQVKAVALGV</sequence>
<evidence type="ECO:0000256" key="5">
    <source>
        <dbReference type="ARBA" id="ARBA00022741"/>
    </source>
</evidence>
<keyword evidence="13" id="KW-1185">Reference proteome</keyword>
<evidence type="ECO:0000259" key="11">
    <source>
        <dbReference type="PROSITE" id="PS51866"/>
    </source>
</evidence>
<evidence type="ECO:0000256" key="8">
    <source>
        <dbReference type="ARBA" id="ARBA00023136"/>
    </source>
</evidence>
<dbReference type="PANTHER" id="PTHR43514">
    <property type="entry name" value="ABC TRANSPORTER I FAMILY MEMBER 10"/>
    <property type="match status" value="1"/>
</dbReference>
<dbReference type="SUPFAM" id="SSF52540">
    <property type="entry name" value="P-loop containing nucleoside triphosphate hydrolases"/>
    <property type="match status" value="1"/>
</dbReference>
<evidence type="ECO:0000256" key="6">
    <source>
        <dbReference type="ARBA" id="ARBA00022840"/>
    </source>
</evidence>
<dbReference type="InterPro" id="IPR004606">
    <property type="entry name" value="Mop_domain"/>
</dbReference>
<keyword evidence="2" id="KW-1003">Cell membrane</keyword>
<evidence type="ECO:0000256" key="7">
    <source>
        <dbReference type="ARBA" id="ARBA00022967"/>
    </source>
</evidence>
<keyword evidence="6 12" id="KW-0067">ATP-binding</keyword>
<comment type="caution">
    <text evidence="12">The sequence shown here is derived from an EMBL/GenBank/DDBJ whole genome shotgun (WGS) entry which is preliminary data.</text>
</comment>
<dbReference type="SUPFAM" id="SSF50331">
    <property type="entry name" value="MOP-like"/>
    <property type="match status" value="1"/>
</dbReference>
<dbReference type="PROSITE" id="PS51866">
    <property type="entry name" value="MOP"/>
    <property type="match status" value="1"/>
</dbReference>
<dbReference type="Gene3D" id="3.40.50.300">
    <property type="entry name" value="P-loop containing nucleotide triphosphate hydrolases"/>
    <property type="match status" value="1"/>
</dbReference>
<dbReference type="Pfam" id="PF00005">
    <property type="entry name" value="ABC_tran"/>
    <property type="match status" value="1"/>
</dbReference>
<dbReference type="Proteomes" id="UP001430065">
    <property type="component" value="Unassembled WGS sequence"/>
</dbReference>
<dbReference type="EMBL" id="JADIKC010000003">
    <property type="protein sequence ID" value="MBM7121029.1"/>
    <property type="molecule type" value="Genomic_DNA"/>
</dbReference>
<dbReference type="NCBIfam" id="TIGR02142">
    <property type="entry name" value="modC_ABC"/>
    <property type="match status" value="1"/>
</dbReference>
<keyword evidence="3 9" id="KW-0500">Molybdenum</keyword>
<dbReference type="InterPro" id="IPR017871">
    <property type="entry name" value="ABC_transporter-like_CS"/>
</dbReference>
<name>A0ABS2JPR2_9GAMM</name>
<accession>A0ABS2JPR2</accession>
<feature type="domain" description="Mop" evidence="11">
    <location>
        <begin position="328"/>
        <end position="393"/>
    </location>
</feature>
<dbReference type="Pfam" id="PF03459">
    <property type="entry name" value="TOBE"/>
    <property type="match status" value="1"/>
</dbReference>
<keyword evidence="4" id="KW-0997">Cell inner membrane</keyword>
<evidence type="ECO:0000313" key="12">
    <source>
        <dbReference type="EMBL" id="MBM7121029.1"/>
    </source>
</evidence>
<proteinExistence type="predicted"/>
<evidence type="ECO:0000256" key="1">
    <source>
        <dbReference type="ARBA" id="ARBA00022448"/>
    </source>
</evidence>